<keyword evidence="1" id="KW-1015">Disulfide bond</keyword>
<proteinExistence type="predicted"/>
<evidence type="ECO:0000259" key="4">
    <source>
        <dbReference type="PROSITE" id="PS51220"/>
    </source>
</evidence>
<dbReference type="PANTHER" id="PTHR13802">
    <property type="entry name" value="MUCIN 4-RELATED"/>
    <property type="match status" value="1"/>
</dbReference>
<dbReference type="InterPro" id="IPR003886">
    <property type="entry name" value="NIDO_dom"/>
</dbReference>
<keyword evidence="2" id="KW-0472">Membrane</keyword>
<organism evidence="5 6">
    <name type="scientific">Biomphalaria glabrata</name>
    <name type="common">Bloodfluke planorb</name>
    <name type="synonym">Freshwater snail</name>
    <dbReference type="NCBI Taxonomy" id="6526"/>
    <lineage>
        <taxon>Eukaryota</taxon>
        <taxon>Metazoa</taxon>
        <taxon>Spiralia</taxon>
        <taxon>Lophotrochozoa</taxon>
        <taxon>Mollusca</taxon>
        <taxon>Gastropoda</taxon>
        <taxon>Heterobranchia</taxon>
        <taxon>Euthyneura</taxon>
        <taxon>Panpulmonata</taxon>
        <taxon>Hygrophila</taxon>
        <taxon>Lymnaeoidea</taxon>
        <taxon>Planorbidae</taxon>
        <taxon>Biomphalaria</taxon>
    </lineage>
</organism>
<dbReference type="SMART" id="SM00539">
    <property type="entry name" value="NIDO"/>
    <property type="match status" value="1"/>
</dbReference>
<dbReference type="PROSITE" id="PS51220">
    <property type="entry name" value="NIDO"/>
    <property type="match status" value="1"/>
</dbReference>
<evidence type="ECO:0000256" key="2">
    <source>
        <dbReference type="SAM" id="Phobius"/>
    </source>
</evidence>
<keyword evidence="3" id="KW-0732">Signal</keyword>
<evidence type="ECO:0000313" key="5">
    <source>
        <dbReference type="Proteomes" id="UP001165740"/>
    </source>
</evidence>
<dbReference type="GO" id="GO:0007160">
    <property type="term" value="P:cell-matrix adhesion"/>
    <property type="evidence" value="ECO:0007669"/>
    <property type="project" value="InterPro"/>
</dbReference>
<evidence type="ECO:0000256" key="3">
    <source>
        <dbReference type="SAM" id="SignalP"/>
    </source>
</evidence>
<feature type="transmembrane region" description="Helical" evidence="2">
    <location>
        <begin position="467"/>
        <end position="491"/>
    </location>
</feature>
<dbReference type="PANTHER" id="PTHR13802:SF52">
    <property type="entry name" value="MUCIN-4"/>
    <property type="match status" value="1"/>
</dbReference>
<feature type="signal peptide" evidence="3">
    <location>
        <begin position="1"/>
        <end position="18"/>
    </location>
</feature>
<accession>A0A9U8E536</accession>
<evidence type="ECO:0000256" key="1">
    <source>
        <dbReference type="ARBA" id="ARBA00023157"/>
    </source>
</evidence>
<dbReference type="Proteomes" id="UP001165740">
    <property type="component" value="Chromosome 5"/>
</dbReference>
<protein>
    <submittedName>
        <fullName evidence="6">Mucin-17-like isoform X2</fullName>
    </submittedName>
</protein>
<gene>
    <name evidence="6" type="primary">LOC106060039</name>
</gene>
<reference evidence="6" key="1">
    <citation type="submission" date="2025-08" db="UniProtKB">
        <authorList>
            <consortium name="RefSeq"/>
        </authorList>
    </citation>
    <scope>IDENTIFICATION</scope>
</reference>
<dbReference type="GeneID" id="106060039"/>
<keyword evidence="5" id="KW-1185">Reference proteome</keyword>
<dbReference type="Pfam" id="PF06119">
    <property type="entry name" value="NIDO"/>
    <property type="match status" value="1"/>
</dbReference>
<feature type="domain" description="NIDO" evidence="4">
    <location>
        <begin position="89"/>
        <end position="245"/>
    </location>
</feature>
<sequence>MENKLHIVFMVCVHAAHALYPYGFSFGDTTLTGASSESIQLPFPLPFYGSNQDSYKVFKDGFITFDLTEDVDSHFFDESDVIMIPVIGPWVSRIVASTDHLGDVTYRMTSNETILSDVSSLVGKSQEFSDSFLPVYALIVTWDNVGTDSFNEYSFNKKNTFQLVVATDGDKTLVTFEYSKIEWVFYDAISMYDYPTYDIKTKVGFYRGNGDSMLLPVSMSHDLFTIDTDSNINKPGLYVFRVDISPTNLTFLESNPITDTPSTVISSDSAGFKLETTSYSAIYSETASSSPSSIFIVSMQTSLLDSSGLIETSLLDSSGLIQTSLLDSSGLIATSTSTTIISVVTEASNYLTSFTSITDVTLGVLGQTNDSSLMLSSSFSSNENDAAKHSTISFTGATYATSDLASVGNSISSTANEASPFSTLGLVNTDGSSVLVYSPVTWTESSSLEITPPDSDSKQGGNNEKNVIIGTATTGSVVFVVAAAFVVMLLWKRSGSNRVNSEQSIVKNNLLNQSTLDRIFPSNKVYPPVNHMLVLDDPRTISVASTVSTTSTKKLMR</sequence>
<dbReference type="AlphaFoldDB" id="A0A9U8E536"/>
<keyword evidence="2" id="KW-0812">Transmembrane</keyword>
<evidence type="ECO:0000313" key="6">
    <source>
        <dbReference type="RefSeq" id="XP_013073284.2"/>
    </source>
</evidence>
<keyword evidence="2" id="KW-1133">Transmembrane helix</keyword>
<dbReference type="InterPro" id="IPR051495">
    <property type="entry name" value="Epithelial_Barrier/Signaling"/>
</dbReference>
<dbReference type="RefSeq" id="XP_013073284.2">
    <property type="nucleotide sequence ID" value="XM_013217830.2"/>
</dbReference>
<name>A0A9U8E536_BIOGL</name>
<feature type="chain" id="PRO_5040812069" evidence="3">
    <location>
        <begin position="19"/>
        <end position="557"/>
    </location>
</feature>